<gene>
    <name evidence="2" type="ORF">P691DRAFT_94564</name>
</gene>
<sequence>MFLLASPGSTAMDTDKKSKEFRYISEDDPDLPPKEEIQRANNKIFARQEYLNTEVLISRAGRHFPNQILQHDIGVLDIFLESDDREMLVALAETCIENKDITPVLRLVDLRPPKVFPRSRRTENIIGIAWTARFIGNHHNLLKTNLTELNKARAAQPTSRHLNHISIIQSSGSGKSRLVDEVSKSIFTLPLNIRDPKETASGAYPNPDTEVVGFFAKYGSQYANYVLLLGTIFTATQNALRELPPPNENSPAPLASRWYDYLGSCRRIFYRRIIYDVEQRIDAQGPGTSYAEEAVQALAKLIKCIDEQTQSEPGKGDEPKLMIYVDEAGSLTKEDVAERGKAKLYYLRSAINEFCAHSMVAVFLSTQPYIGDLAPSAMLARSTRYREAGALHAPITETPFDCFKPSVLKPSRMTVGDLSDVVYMAIFGRPMWQSLVFKYVPEMLARVAGDDSEPPKTIQTEVVDRRDACADLLETARAKLLRRSDINKPQYDYSNAAQTAILDCRIMLPFEPRRTVARDMEAELVASHMRTVFSVPVHREYLRSGYPSEPILAEASARQLQVWRNLAPNEIDPALKILFSNLGRNLLAHDGIGEATGRMLLTRARDAATVRHQRGKLESGVPVRFSRPVPVNMFIEELLATNGAEELLGSLPNNLRKAQGIPFRERFEGAMINFTHWAKWADDSIPSPDAALACFVRNMAAITKNNAKSIDAFIPIWIPPRKKGLGLSVDDMTGILIQIKLRTQRGTKAKHRTPDKCVHMFDRIDKARADANLPYITFVLELGVTPTESPFHVPEPQQCLPRHSRYSIFVYGCSPDSYRVVKPVEMDTYRILLQNDDLIGDHPRQDEDSLAAVRNQKPFFFAGTETFHWLQNGVLNPKATTGEESDEGALEHQVGGMV</sequence>
<comment type="caution">
    <text evidence="2">The sequence shown here is derived from an EMBL/GenBank/DDBJ whole genome shotgun (WGS) entry which is preliminary data.</text>
</comment>
<evidence type="ECO:0000313" key="3">
    <source>
        <dbReference type="Proteomes" id="UP000807342"/>
    </source>
</evidence>
<name>A0A9P5XBM3_9AGAR</name>
<dbReference type="OrthoDB" id="107110at2759"/>
<dbReference type="PANTHER" id="PTHR33266:SF1">
    <property type="entry name" value="F-BOX DOMAIN-CONTAINING PROTEIN"/>
    <property type="match status" value="1"/>
</dbReference>
<feature type="region of interest" description="Disordered" evidence="1">
    <location>
        <begin position="878"/>
        <end position="898"/>
    </location>
</feature>
<dbReference type="AlphaFoldDB" id="A0A9P5XBM3"/>
<dbReference type="Proteomes" id="UP000807342">
    <property type="component" value="Unassembled WGS sequence"/>
</dbReference>
<evidence type="ECO:0000313" key="2">
    <source>
        <dbReference type="EMBL" id="KAF9447720.1"/>
    </source>
</evidence>
<proteinExistence type="predicted"/>
<dbReference type="EMBL" id="MU151188">
    <property type="protein sequence ID" value="KAF9447720.1"/>
    <property type="molecule type" value="Genomic_DNA"/>
</dbReference>
<evidence type="ECO:0000256" key="1">
    <source>
        <dbReference type="SAM" id="MobiDB-lite"/>
    </source>
</evidence>
<organism evidence="2 3">
    <name type="scientific">Macrolepiota fuliginosa MF-IS2</name>
    <dbReference type="NCBI Taxonomy" id="1400762"/>
    <lineage>
        <taxon>Eukaryota</taxon>
        <taxon>Fungi</taxon>
        <taxon>Dikarya</taxon>
        <taxon>Basidiomycota</taxon>
        <taxon>Agaricomycotina</taxon>
        <taxon>Agaricomycetes</taxon>
        <taxon>Agaricomycetidae</taxon>
        <taxon>Agaricales</taxon>
        <taxon>Agaricineae</taxon>
        <taxon>Agaricaceae</taxon>
        <taxon>Macrolepiota</taxon>
    </lineage>
</organism>
<dbReference type="PANTHER" id="PTHR33266">
    <property type="entry name" value="CHROMOSOME 15, WHOLE GENOME SHOTGUN SEQUENCE"/>
    <property type="match status" value="1"/>
</dbReference>
<reference evidence="2" key="1">
    <citation type="submission" date="2020-11" db="EMBL/GenBank/DDBJ databases">
        <authorList>
            <consortium name="DOE Joint Genome Institute"/>
            <person name="Ahrendt S."/>
            <person name="Riley R."/>
            <person name="Andreopoulos W."/>
            <person name="Labutti K."/>
            <person name="Pangilinan J."/>
            <person name="Ruiz-Duenas F.J."/>
            <person name="Barrasa J.M."/>
            <person name="Sanchez-Garcia M."/>
            <person name="Camarero S."/>
            <person name="Miyauchi S."/>
            <person name="Serrano A."/>
            <person name="Linde D."/>
            <person name="Babiker R."/>
            <person name="Drula E."/>
            <person name="Ayuso-Fernandez I."/>
            <person name="Pacheco R."/>
            <person name="Padilla G."/>
            <person name="Ferreira P."/>
            <person name="Barriuso J."/>
            <person name="Kellner H."/>
            <person name="Castanera R."/>
            <person name="Alfaro M."/>
            <person name="Ramirez L."/>
            <person name="Pisabarro A.G."/>
            <person name="Kuo A."/>
            <person name="Tritt A."/>
            <person name="Lipzen A."/>
            <person name="He G."/>
            <person name="Yan M."/>
            <person name="Ng V."/>
            <person name="Cullen D."/>
            <person name="Martin F."/>
            <person name="Rosso M.-N."/>
            <person name="Henrissat B."/>
            <person name="Hibbett D."/>
            <person name="Martinez A.T."/>
            <person name="Grigoriev I.V."/>
        </authorList>
    </citation>
    <scope>NUCLEOTIDE SEQUENCE</scope>
    <source>
        <strain evidence="2">MF-IS2</strain>
    </source>
</reference>
<keyword evidence="3" id="KW-1185">Reference proteome</keyword>
<protein>
    <submittedName>
        <fullName evidence="2">Uncharacterized protein</fullName>
    </submittedName>
</protein>
<accession>A0A9P5XBM3</accession>